<dbReference type="RefSeq" id="WP_073323614.1">
    <property type="nucleotide sequence ID" value="NZ_FQWD01000004.1"/>
</dbReference>
<feature type="transmembrane region" description="Helical" evidence="7">
    <location>
        <begin position="102"/>
        <end position="135"/>
    </location>
</feature>
<comment type="similarity">
    <text evidence="6">Belongs to the peptidase M48 family.</text>
</comment>
<dbReference type="AlphaFoldDB" id="A0A1M5M2M8"/>
<evidence type="ECO:0000256" key="6">
    <source>
        <dbReference type="RuleBase" id="RU003983"/>
    </source>
</evidence>
<dbReference type="InterPro" id="IPR051156">
    <property type="entry name" value="Mito/Outer_Membr_Metalloprot"/>
</dbReference>
<dbReference type="Pfam" id="PF01435">
    <property type="entry name" value="Peptidase_M48"/>
    <property type="match status" value="1"/>
</dbReference>
<organism evidence="9 10">
    <name type="scientific">Marisediminitalea aggregata</name>
    <dbReference type="NCBI Taxonomy" id="634436"/>
    <lineage>
        <taxon>Bacteria</taxon>
        <taxon>Pseudomonadati</taxon>
        <taxon>Pseudomonadota</taxon>
        <taxon>Gammaproteobacteria</taxon>
        <taxon>Alteromonadales</taxon>
        <taxon>Alteromonadaceae</taxon>
        <taxon>Marisediminitalea</taxon>
    </lineage>
</organism>
<reference evidence="10" key="1">
    <citation type="submission" date="2016-11" db="EMBL/GenBank/DDBJ databases">
        <authorList>
            <person name="Varghese N."/>
            <person name="Submissions S."/>
        </authorList>
    </citation>
    <scope>NUCLEOTIDE SEQUENCE [LARGE SCALE GENOMIC DNA]</scope>
    <source>
        <strain evidence="10">CGMCC 1.8995</strain>
    </source>
</reference>
<evidence type="ECO:0000256" key="2">
    <source>
        <dbReference type="ARBA" id="ARBA00022723"/>
    </source>
</evidence>
<feature type="domain" description="Peptidase M48" evidence="8">
    <location>
        <begin position="165"/>
        <end position="342"/>
    </location>
</feature>
<evidence type="ECO:0000256" key="1">
    <source>
        <dbReference type="ARBA" id="ARBA00022670"/>
    </source>
</evidence>
<evidence type="ECO:0000313" key="10">
    <source>
        <dbReference type="Proteomes" id="UP000184520"/>
    </source>
</evidence>
<proteinExistence type="inferred from homology"/>
<keyword evidence="2" id="KW-0479">Metal-binding</keyword>
<keyword evidence="1 6" id="KW-0645">Protease</keyword>
<name>A0A1M5M2M8_9ALTE</name>
<keyword evidence="7" id="KW-0472">Membrane</keyword>
<evidence type="ECO:0000256" key="5">
    <source>
        <dbReference type="ARBA" id="ARBA00023049"/>
    </source>
</evidence>
<protein>
    <submittedName>
        <fullName evidence="9">Zn-dependent protease with chaperone function</fullName>
    </submittedName>
</protein>
<keyword evidence="10" id="KW-1185">Reference proteome</keyword>
<gene>
    <name evidence="9" type="ORF">SAMN05216361_2882</name>
</gene>
<dbReference type="GO" id="GO:0046872">
    <property type="term" value="F:metal ion binding"/>
    <property type="evidence" value="ECO:0007669"/>
    <property type="project" value="UniProtKB-KW"/>
</dbReference>
<evidence type="ECO:0000256" key="4">
    <source>
        <dbReference type="ARBA" id="ARBA00022833"/>
    </source>
</evidence>
<evidence type="ECO:0000259" key="8">
    <source>
        <dbReference type="Pfam" id="PF01435"/>
    </source>
</evidence>
<sequence length="347" mass="38416">MIYTGKLYTAGSTAHQHVELVLEDGHFTLHSVPERTLLGIFEKGAFRTDSRVGNLPRDIALSNGDLITVQADDNLHHWLDRRSDAKKQTGWSLSSLENSARWAIASVVLAPLMLVAIFKFVIPAIAITFASYVPYTLKDVASRHTLSALDTTVLEPSRLDEDVRQRLTQRFATVYQAVQLDQPGFNTQFRYTDTMGANAFALPNGTIVFTDQLVELVEQDEKQLSAILLHEIGHVSEQHSMRLIAETIATTMVITYFFGDVSGVFETFMGASNTLINNQFSQKLETEADDFALRHASAAGLTPEDFADALESLASSLPPESEMDKILSSHPMLKDRIEKARAAQSSN</sequence>
<comment type="cofactor">
    <cofactor evidence="6">
        <name>Zn(2+)</name>
        <dbReference type="ChEBI" id="CHEBI:29105"/>
    </cofactor>
    <text evidence="6">Binds 1 zinc ion per subunit.</text>
</comment>
<keyword evidence="5 6" id="KW-0482">Metalloprotease</keyword>
<accession>A0A1M5M2M8</accession>
<dbReference type="CDD" id="cd07332">
    <property type="entry name" value="M48C_Oma1_like"/>
    <property type="match status" value="1"/>
</dbReference>
<evidence type="ECO:0000313" key="9">
    <source>
        <dbReference type="EMBL" id="SHG71564.1"/>
    </source>
</evidence>
<keyword evidence="4 6" id="KW-0862">Zinc</keyword>
<dbReference type="Proteomes" id="UP000184520">
    <property type="component" value="Unassembled WGS sequence"/>
</dbReference>
<dbReference type="Gene3D" id="3.30.2010.10">
    <property type="entry name" value="Metalloproteases ('zincins'), catalytic domain"/>
    <property type="match status" value="1"/>
</dbReference>
<dbReference type="PANTHER" id="PTHR22726:SF1">
    <property type="entry name" value="METALLOENDOPEPTIDASE OMA1, MITOCHONDRIAL"/>
    <property type="match status" value="1"/>
</dbReference>
<evidence type="ECO:0000256" key="7">
    <source>
        <dbReference type="SAM" id="Phobius"/>
    </source>
</evidence>
<keyword evidence="7" id="KW-1133">Transmembrane helix</keyword>
<keyword evidence="3 6" id="KW-0378">Hydrolase</keyword>
<dbReference type="GO" id="GO:0016020">
    <property type="term" value="C:membrane"/>
    <property type="evidence" value="ECO:0007669"/>
    <property type="project" value="TreeGrafter"/>
</dbReference>
<dbReference type="OrthoDB" id="9810445at2"/>
<dbReference type="EMBL" id="FQWD01000004">
    <property type="protein sequence ID" value="SHG71564.1"/>
    <property type="molecule type" value="Genomic_DNA"/>
</dbReference>
<dbReference type="PANTHER" id="PTHR22726">
    <property type="entry name" value="METALLOENDOPEPTIDASE OMA1"/>
    <property type="match status" value="1"/>
</dbReference>
<keyword evidence="7" id="KW-0812">Transmembrane</keyword>
<dbReference type="InterPro" id="IPR001915">
    <property type="entry name" value="Peptidase_M48"/>
</dbReference>
<dbReference type="GO" id="GO:0004222">
    <property type="term" value="F:metalloendopeptidase activity"/>
    <property type="evidence" value="ECO:0007669"/>
    <property type="project" value="InterPro"/>
</dbReference>
<dbReference type="STRING" id="634436.SAMN05216361_2882"/>
<dbReference type="GO" id="GO:0051603">
    <property type="term" value="P:proteolysis involved in protein catabolic process"/>
    <property type="evidence" value="ECO:0007669"/>
    <property type="project" value="TreeGrafter"/>
</dbReference>
<evidence type="ECO:0000256" key="3">
    <source>
        <dbReference type="ARBA" id="ARBA00022801"/>
    </source>
</evidence>